<dbReference type="Proteomes" id="UP000274082">
    <property type="component" value="Chromosome 10"/>
</dbReference>
<accession>A0A3S7WR11</accession>
<reference evidence="1 2" key="1">
    <citation type="journal article" date="2018" name="Sci. Rep.">
        <title>A complete Leishmania donovani reference genome identifies novel genetic variations associated with virulence.</title>
        <authorList>
            <person name="Lypaczewski P."/>
            <person name="Hoshizaki J."/>
            <person name="Zhang W.-W."/>
            <person name="McCall L.-I."/>
            <person name="Torcivia-Rodriguez J."/>
            <person name="Simonyan V."/>
            <person name="Kaur A."/>
            <person name="Dewar K."/>
            <person name="Matlashewski G."/>
        </authorList>
    </citation>
    <scope>NUCLEOTIDE SEQUENCE [LARGE SCALE GENOMIC DNA]</scope>
    <source>
        <strain evidence="1 2">LdCL</strain>
    </source>
</reference>
<dbReference type="VEuPathDB" id="TriTrypDB:LDHU3_10.0350"/>
<organism evidence="1 2">
    <name type="scientific">Leishmania donovani</name>
    <dbReference type="NCBI Taxonomy" id="5661"/>
    <lineage>
        <taxon>Eukaryota</taxon>
        <taxon>Discoba</taxon>
        <taxon>Euglenozoa</taxon>
        <taxon>Kinetoplastea</taxon>
        <taxon>Metakinetoplastina</taxon>
        <taxon>Trypanosomatida</taxon>
        <taxon>Trypanosomatidae</taxon>
        <taxon>Leishmaniinae</taxon>
        <taxon>Leishmania</taxon>
    </lineage>
</organism>
<dbReference type="EMBL" id="CP029509">
    <property type="protein sequence ID" value="AYU76629.1"/>
    <property type="molecule type" value="Genomic_DNA"/>
</dbReference>
<keyword evidence="2" id="KW-1185">Reference proteome</keyword>
<proteinExistence type="predicted"/>
<dbReference type="VEuPathDB" id="TriTrypDB:LdBPK_100220.1"/>
<sequence length="715" mass="75582">MLRTSYLLRPTRRDGADGAAAAAPTEHLSDVYLCASSPPVIEEWVGWPDAPCVLAGSIRYFIDTRGALSPCAPAESSASRAGGTKALCIAEAKPSPNPPPELPSAVPLDGLCRAYEAADGRSGSAFLQVYSVGAHGLLSPEAKAVITGCAMAALRSRLSHLLGLLPHERLNEAGSALGMSAVAVLNRYCRASAALPPPSPSLMRPRCGTDKDGGGMRGGGWVVTWALELVLCVAASLIAAGPPLATACPPLCVSDCGEVIMASLHFGLGVRLQRDAVAHHDERTAASSMPLTSAAERRPRYAALSVQLTECTPASSHPLDVRRAVDVTRVIYVDHIRSAQAYAEDGTDAFQRLARCAGRVSDPLSLATARDAWAEALQSYQASATASQGGVLFVLTHDLSAQSGPAALLPLMVREERSRSHAAEMSHDVVFPPALRDHVLASVRVRSAPAYFNHILLCQAWSSDDVVTEAYARHWADKLAYDSALAPARVAVQWRASLLVPSAKEGAAVTSGAGEGQTLAPTPLQWVLYTARRQLVVAVANRSQAVLTGRRLGLDRAAAPATTEVAPFSPSALRALAEQCVKALPVARGLLGWHCPWPVPSCLQSTGTRIAIPSAAAVEEVLWALRMLGKLRWRAAQLYEAAGDSAEQHQQLRALRADVQRWSSRRRARALAADGATLASEAAAWTPTVEDVVCHVDDGDWGALTKELSSMLPPA</sequence>
<evidence type="ECO:0000313" key="1">
    <source>
        <dbReference type="EMBL" id="AYU76629.1"/>
    </source>
</evidence>
<gene>
    <name evidence="1" type="ORF">LdCL_100007500</name>
</gene>
<dbReference type="VEuPathDB" id="TriTrypDB:LdCL_100007500"/>
<dbReference type="AlphaFoldDB" id="A0A3S7WR11"/>
<evidence type="ECO:0000313" key="2">
    <source>
        <dbReference type="Proteomes" id="UP000274082"/>
    </source>
</evidence>
<name>A0A3S7WR11_LEIDO</name>
<protein>
    <submittedName>
        <fullName evidence="1">Uncharacterized protein</fullName>
    </submittedName>
</protein>
<dbReference type="OrthoDB" id="261895at2759"/>